<dbReference type="STRING" id="1298598.JCM21714_2790"/>
<comment type="caution">
    <text evidence="2">The sequence shown here is derived from an EMBL/GenBank/DDBJ whole genome shotgun (WGS) entry which is preliminary data.</text>
</comment>
<dbReference type="EMBL" id="BAVS01000015">
    <property type="protein sequence ID" value="GAE93687.1"/>
    <property type="molecule type" value="Genomic_DNA"/>
</dbReference>
<dbReference type="InterPro" id="IPR002744">
    <property type="entry name" value="MIP18-like"/>
</dbReference>
<evidence type="ECO:0000313" key="2">
    <source>
        <dbReference type="EMBL" id="GAE93687.1"/>
    </source>
</evidence>
<proteinExistence type="predicted"/>
<dbReference type="SUPFAM" id="SSF117916">
    <property type="entry name" value="Fe-S cluster assembly (FSCA) domain-like"/>
    <property type="match status" value="1"/>
</dbReference>
<sequence length="85" mass="9423">MLTEQSVIELLHKMKDPFLHRSFDETGGIEEISIKEEKNHVSVKLAIAKTNTAEQMQLQQELVGALKQLGGSNSGGYALVNSQKR</sequence>
<feature type="domain" description="MIP18 family-like" evidence="1">
    <location>
        <begin position="4"/>
        <end position="73"/>
    </location>
</feature>
<dbReference type="eggNOG" id="COG0489">
    <property type="taxonomic scope" value="Bacteria"/>
</dbReference>
<dbReference type="InterPro" id="IPR034904">
    <property type="entry name" value="FSCA_dom_sf"/>
</dbReference>
<name>W4VKE8_9BACI</name>
<dbReference type="Pfam" id="PF01883">
    <property type="entry name" value="FeS_assembly_P"/>
    <property type="match status" value="1"/>
</dbReference>
<gene>
    <name evidence="2" type="ORF">JCM21714_2790</name>
</gene>
<evidence type="ECO:0000313" key="3">
    <source>
        <dbReference type="Proteomes" id="UP000019102"/>
    </source>
</evidence>
<organism evidence="2 3">
    <name type="scientific">Gracilibacillus boraciitolerans JCM 21714</name>
    <dbReference type="NCBI Taxonomy" id="1298598"/>
    <lineage>
        <taxon>Bacteria</taxon>
        <taxon>Bacillati</taxon>
        <taxon>Bacillota</taxon>
        <taxon>Bacilli</taxon>
        <taxon>Bacillales</taxon>
        <taxon>Bacillaceae</taxon>
        <taxon>Gracilibacillus</taxon>
    </lineage>
</organism>
<accession>W4VKE8</accession>
<reference evidence="2 3" key="1">
    <citation type="journal article" date="2014" name="Genome Announc.">
        <title>Draft Genome Sequence of the Boron-Tolerant and Moderately Halotolerant Bacterium Gracilibacillus boraciitolerans JCM 21714T.</title>
        <authorList>
            <person name="Ahmed I."/>
            <person name="Oshima K."/>
            <person name="Suda W."/>
            <person name="Kitamura K."/>
            <person name="Iida T."/>
            <person name="Ohmori Y."/>
            <person name="Fujiwara T."/>
            <person name="Hattori M."/>
            <person name="Ohkuma M."/>
        </authorList>
    </citation>
    <scope>NUCLEOTIDE SEQUENCE [LARGE SCALE GENOMIC DNA]</scope>
    <source>
        <strain evidence="2 3">JCM 21714</strain>
    </source>
</reference>
<dbReference type="Proteomes" id="UP000019102">
    <property type="component" value="Unassembled WGS sequence"/>
</dbReference>
<dbReference type="AlphaFoldDB" id="W4VKE8"/>
<evidence type="ECO:0000259" key="1">
    <source>
        <dbReference type="Pfam" id="PF01883"/>
    </source>
</evidence>
<keyword evidence="3" id="KW-1185">Reference proteome</keyword>
<protein>
    <submittedName>
        <fullName evidence="2">Scaffold protein</fullName>
    </submittedName>
</protein>